<dbReference type="Pfam" id="PF25057">
    <property type="entry name" value="CUT_N"/>
    <property type="match status" value="1"/>
</dbReference>
<sequence>MHATLGLLALVSIVFNLCAAKGNALGNVLDNGVVGEPQVDCMEDRVKLTFRTEKPFNGRIFVKGMIESDKCVQNFSSANGRPSTDFEVVNGDCNMRRSRKISPEERGVEQSITIIISFHDTFITKVDRAYRCTCFYMEADKIVTNRIDVSALPTTDLVDTAKMPLCSYTVRRGSVNGPVVSYATVGEPVFHVWSCDSDMFSMLVHSCWVDDGAGNEKKLLIDEHGCSVDNYIVPDLNYNSAANLAFTEVNVFKFADKVTTYFQCAVSSCMISEGMCTGKTPPRCGSAAGASSSANFRSRSKRRAIALAARTNMSSPTAPMAGFDYTMDLNADKVVVFDLDDLKAENEAAALSAARSHRGMYETNEMGTPSFTFQHHNTGSMPTTAGVCLSQASVITLVVLTVIVMSLLTMGLSCMILRRRSGKF</sequence>
<dbReference type="GO" id="GO:0005886">
    <property type="term" value="C:plasma membrane"/>
    <property type="evidence" value="ECO:0007669"/>
    <property type="project" value="UniProtKB-SubCell"/>
</dbReference>
<feature type="domain" description="ZP" evidence="10">
    <location>
        <begin position="40"/>
        <end position="283"/>
    </location>
</feature>
<evidence type="ECO:0000256" key="9">
    <source>
        <dbReference type="SAM" id="SignalP"/>
    </source>
</evidence>
<keyword evidence="5 9" id="KW-0732">Signal</keyword>
<dbReference type="Pfam" id="PF25301">
    <property type="entry name" value="CUT_C"/>
    <property type="match status" value="1"/>
</dbReference>
<accession>A0A7E4VQV2</accession>
<keyword evidence="6 8" id="KW-1133">Transmembrane helix</keyword>
<feature type="signal peptide" evidence="9">
    <location>
        <begin position="1"/>
        <end position="20"/>
    </location>
</feature>
<evidence type="ECO:0000256" key="3">
    <source>
        <dbReference type="ARBA" id="ARBA00022475"/>
    </source>
</evidence>
<keyword evidence="3" id="KW-1003">Cell membrane</keyword>
<dbReference type="AlphaFoldDB" id="A0A7E4VQV2"/>
<protein>
    <submittedName>
        <fullName evidence="12">ZP domain-containing protein</fullName>
    </submittedName>
</protein>
<comment type="subcellular location">
    <subcellularLocation>
        <location evidence="1">Cell membrane</location>
        <topology evidence="1">Single-pass type I membrane protein</topology>
    </subcellularLocation>
</comment>
<dbReference type="Proteomes" id="UP000492821">
    <property type="component" value="Unassembled WGS sequence"/>
</dbReference>
<dbReference type="InterPro" id="IPR056953">
    <property type="entry name" value="CUT_N"/>
</dbReference>
<keyword evidence="4 8" id="KW-0812">Transmembrane</keyword>
<feature type="transmembrane region" description="Helical" evidence="8">
    <location>
        <begin position="394"/>
        <end position="417"/>
    </location>
</feature>
<reference evidence="12" key="2">
    <citation type="submission" date="2020-10" db="UniProtKB">
        <authorList>
            <consortium name="WormBaseParasite"/>
        </authorList>
    </citation>
    <scope>IDENTIFICATION</scope>
</reference>
<dbReference type="PANTHER" id="PTHR22907:SF27">
    <property type="entry name" value="ZP DOMAIN-CONTAINING PROTEIN"/>
    <property type="match status" value="1"/>
</dbReference>
<evidence type="ECO:0000313" key="11">
    <source>
        <dbReference type="Proteomes" id="UP000492821"/>
    </source>
</evidence>
<keyword evidence="2" id="KW-0193">Cuticle</keyword>
<evidence type="ECO:0000256" key="1">
    <source>
        <dbReference type="ARBA" id="ARBA00004251"/>
    </source>
</evidence>
<dbReference type="GO" id="GO:0042302">
    <property type="term" value="F:structural constituent of cuticle"/>
    <property type="evidence" value="ECO:0007669"/>
    <property type="project" value="UniProtKB-KW"/>
</dbReference>
<name>A0A7E4VQV2_PANRE</name>
<reference evidence="11" key="1">
    <citation type="journal article" date="2013" name="Genetics">
        <title>The draft genome and transcriptome of Panagrellus redivivus are shaped by the harsh demands of a free-living lifestyle.</title>
        <authorList>
            <person name="Srinivasan J."/>
            <person name="Dillman A.R."/>
            <person name="Macchietto M.G."/>
            <person name="Heikkinen L."/>
            <person name="Lakso M."/>
            <person name="Fracchia K.M."/>
            <person name="Antoshechkin I."/>
            <person name="Mortazavi A."/>
            <person name="Wong G."/>
            <person name="Sternberg P.W."/>
        </authorList>
    </citation>
    <scope>NUCLEOTIDE SEQUENCE [LARGE SCALE GENOMIC DNA]</scope>
    <source>
        <strain evidence="11">MT8872</strain>
    </source>
</reference>
<organism evidence="11 12">
    <name type="scientific">Panagrellus redivivus</name>
    <name type="common">Microworm</name>
    <dbReference type="NCBI Taxonomy" id="6233"/>
    <lineage>
        <taxon>Eukaryota</taxon>
        <taxon>Metazoa</taxon>
        <taxon>Ecdysozoa</taxon>
        <taxon>Nematoda</taxon>
        <taxon>Chromadorea</taxon>
        <taxon>Rhabditida</taxon>
        <taxon>Tylenchina</taxon>
        <taxon>Panagrolaimomorpha</taxon>
        <taxon>Panagrolaimoidea</taxon>
        <taxon>Panagrolaimidae</taxon>
        <taxon>Panagrellus</taxon>
    </lineage>
</organism>
<feature type="chain" id="PRO_5028944827" evidence="9">
    <location>
        <begin position="21"/>
        <end position="424"/>
    </location>
</feature>
<dbReference type="InterPro" id="IPR057475">
    <property type="entry name" value="CUT_C"/>
</dbReference>
<evidence type="ECO:0000256" key="7">
    <source>
        <dbReference type="ARBA" id="ARBA00023136"/>
    </source>
</evidence>
<dbReference type="InterPro" id="IPR001507">
    <property type="entry name" value="ZP_dom"/>
</dbReference>
<evidence type="ECO:0000313" key="12">
    <source>
        <dbReference type="WBParaSite" id="Pan_g23527.t1"/>
    </source>
</evidence>
<dbReference type="InterPro" id="IPR051962">
    <property type="entry name" value="Cuticlin"/>
</dbReference>
<dbReference type="WBParaSite" id="Pan_g23527.t1">
    <property type="protein sequence ID" value="Pan_g23527.t1"/>
    <property type="gene ID" value="Pan_g23527"/>
</dbReference>
<keyword evidence="11" id="KW-1185">Reference proteome</keyword>
<dbReference type="PROSITE" id="PS51034">
    <property type="entry name" value="ZP_2"/>
    <property type="match status" value="1"/>
</dbReference>
<dbReference type="PANTHER" id="PTHR22907">
    <property type="entry name" value="GH04558P"/>
    <property type="match status" value="1"/>
</dbReference>
<dbReference type="SMART" id="SM00241">
    <property type="entry name" value="ZP"/>
    <property type="match status" value="1"/>
</dbReference>
<keyword evidence="7 8" id="KW-0472">Membrane</keyword>
<evidence type="ECO:0000256" key="4">
    <source>
        <dbReference type="ARBA" id="ARBA00022692"/>
    </source>
</evidence>
<evidence type="ECO:0000256" key="6">
    <source>
        <dbReference type="ARBA" id="ARBA00022989"/>
    </source>
</evidence>
<proteinExistence type="predicted"/>
<evidence type="ECO:0000256" key="8">
    <source>
        <dbReference type="SAM" id="Phobius"/>
    </source>
</evidence>
<evidence type="ECO:0000256" key="2">
    <source>
        <dbReference type="ARBA" id="ARBA00022460"/>
    </source>
</evidence>
<evidence type="ECO:0000256" key="5">
    <source>
        <dbReference type="ARBA" id="ARBA00022729"/>
    </source>
</evidence>
<evidence type="ECO:0000259" key="10">
    <source>
        <dbReference type="PROSITE" id="PS51034"/>
    </source>
</evidence>